<dbReference type="PANTHER" id="PTHR10587:SF137">
    <property type="entry name" value="4-DEOXY-4-FORMAMIDO-L-ARABINOSE-PHOSPHOUNDECAPRENOL DEFORMYLASE ARND-RELATED"/>
    <property type="match status" value="1"/>
</dbReference>
<dbReference type="PANTHER" id="PTHR10587">
    <property type="entry name" value="GLYCOSYL TRANSFERASE-RELATED"/>
    <property type="match status" value="1"/>
</dbReference>
<evidence type="ECO:0000313" key="4">
    <source>
        <dbReference type="EMBL" id="CDS96055.1"/>
    </source>
</evidence>
<sequence>MYVVGLIIVVALIFLVHSIIPTYYNKLLNKEVLKNMAGENEIALTFDDGPDKRYTEKLLDVLKENDIQAMFFVVAKNAEKEPEIINRMLRENHIVGLHSLEHRNAWLYSYSYVKKDFIESTNIMKNLGVDVNYYRPPWGHTNIFSNSFVKKYNLKMTLWDVMAEDWEKDSTVDIIINKLMSRTKENSIICLHDAGENSGGAVGAPERTIEALKIAIPKLKASGLKFVTPERM</sequence>
<feature type="domain" description="NodB homology" evidence="1">
    <location>
        <begin position="40"/>
        <end position="227"/>
    </location>
</feature>
<protein>
    <submittedName>
        <fullName evidence="4">Putative polysaccharide deacetylase</fullName>
    </submittedName>
</protein>
<gene>
    <name evidence="4" type="ORF">BN1095_20267</name>
    <name evidence="2" type="ORF">BN1096_690006</name>
    <name evidence="3" type="ORF">BN1097_700006</name>
</gene>
<dbReference type="AlphaFoldDB" id="A0A069AKM0"/>
<accession>A0A069AKM0</accession>
<name>A0A069AKM0_CLODI</name>
<dbReference type="PROSITE" id="PS51677">
    <property type="entry name" value="NODB"/>
    <property type="match status" value="1"/>
</dbReference>
<dbReference type="CDD" id="cd10959">
    <property type="entry name" value="CE4_NodB_like_3"/>
    <property type="match status" value="1"/>
</dbReference>
<dbReference type="SUPFAM" id="SSF88713">
    <property type="entry name" value="Glycoside hydrolase/deacetylase"/>
    <property type="match status" value="1"/>
</dbReference>
<dbReference type="RefSeq" id="WP_021361989.1">
    <property type="nucleotide sequence ID" value="NZ_BBYB01000221.1"/>
</dbReference>
<proteinExistence type="predicted"/>
<organism evidence="4">
    <name type="scientific">Clostridioides difficile</name>
    <name type="common">Peptoclostridium difficile</name>
    <dbReference type="NCBI Taxonomy" id="1496"/>
    <lineage>
        <taxon>Bacteria</taxon>
        <taxon>Bacillati</taxon>
        <taxon>Bacillota</taxon>
        <taxon>Clostridia</taxon>
        <taxon>Peptostreptococcales</taxon>
        <taxon>Peptostreptococcaceae</taxon>
        <taxon>Clostridioides</taxon>
    </lineage>
</organism>
<dbReference type="EMBL" id="LK932523">
    <property type="protein sequence ID" value="CDS88342.1"/>
    <property type="molecule type" value="Genomic_DNA"/>
</dbReference>
<dbReference type="Pfam" id="PF01522">
    <property type="entry name" value="Polysacc_deac_1"/>
    <property type="match status" value="1"/>
</dbReference>
<dbReference type="EMBL" id="LK932849">
    <property type="protein sequence ID" value="CDS96055.1"/>
    <property type="molecule type" value="Genomic_DNA"/>
</dbReference>
<evidence type="ECO:0000259" key="1">
    <source>
        <dbReference type="PROSITE" id="PS51677"/>
    </source>
</evidence>
<dbReference type="GO" id="GO:0005975">
    <property type="term" value="P:carbohydrate metabolic process"/>
    <property type="evidence" value="ECO:0007669"/>
    <property type="project" value="InterPro"/>
</dbReference>
<dbReference type="Gene3D" id="3.20.20.370">
    <property type="entry name" value="Glycoside hydrolase/deacetylase"/>
    <property type="match status" value="1"/>
</dbReference>
<dbReference type="InterPro" id="IPR050248">
    <property type="entry name" value="Polysacc_deacetylase_ArnD"/>
</dbReference>
<dbReference type="InterPro" id="IPR011330">
    <property type="entry name" value="Glyco_hydro/deAcase_b/a-brl"/>
</dbReference>
<dbReference type="GO" id="GO:0016810">
    <property type="term" value="F:hydrolase activity, acting on carbon-nitrogen (but not peptide) bonds"/>
    <property type="evidence" value="ECO:0007669"/>
    <property type="project" value="InterPro"/>
</dbReference>
<evidence type="ECO:0000313" key="2">
    <source>
        <dbReference type="EMBL" id="CDS88342.1"/>
    </source>
</evidence>
<reference evidence="4" key="1">
    <citation type="submission" date="2014-07" db="EMBL/GenBank/DDBJ databases">
        <authorList>
            <person name="Monot Marc"/>
        </authorList>
    </citation>
    <scope>NUCLEOTIDE SEQUENCE</scope>
    <source>
        <strain evidence="4">7032989</strain>
        <strain evidence="3">7032994</strain>
    </source>
</reference>
<dbReference type="InterPro" id="IPR002509">
    <property type="entry name" value="NODB_dom"/>
</dbReference>
<dbReference type="EMBL" id="LK932410">
    <property type="protein sequence ID" value="CDS88997.1"/>
    <property type="molecule type" value="Genomic_DNA"/>
</dbReference>
<evidence type="ECO:0000313" key="3">
    <source>
        <dbReference type="EMBL" id="CDS88997.1"/>
    </source>
</evidence>